<name>A0A0G0PAM7_9BACT</name>
<keyword evidence="1" id="KW-0175">Coiled coil</keyword>
<dbReference type="AlphaFoldDB" id="A0A0G0PAM7"/>
<evidence type="ECO:0000256" key="1">
    <source>
        <dbReference type="SAM" id="Coils"/>
    </source>
</evidence>
<accession>A0A0G0PAM7</accession>
<evidence type="ECO:0008006" key="4">
    <source>
        <dbReference type="Google" id="ProtNLM"/>
    </source>
</evidence>
<evidence type="ECO:0000313" key="2">
    <source>
        <dbReference type="EMBL" id="KKQ86361.1"/>
    </source>
</evidence>
<feature type="coiled-coil region" evidence="1">
    <location>
        <begin position="619"/>
        <end position="646"/>
    </location>
</feature>
<protein>
    <recommendedName>
        <fullName evidence="4">Large polyvalent protein-associated domain-containing protein</fullName>
    </recommendedName>
</protein>
<comment type="caution">
    <text evidence="2">The sequence shown here is derived from an EMBL/GenBank/DDBJ whole genome shotgun (WGS) entry which is preliminary data.</text>
</comment>
<dbReference type="Proteomes" id="UP000033944">
    <property type="component" value="Unassembled WGS sequence"/>
</dbReference>
<sequence length="831" mass="95349">MSELGVDLDAGYPSKYATIILAAERLKNNNHTGFNLDEDDMAGVIQDALDSSFELRLAETGLDNRLILGEPEMEFITEGRGIERKTQAAMHISGHQSRARAFGLGRREAEFDINYTFYNKDGGGISALPERSSTPNEIAPEIVEMFSGTNIEKTISEIVEEQLSSMGTQVKVLTMRINEDGLEVRVQREYPVGNLNQVEPEITEMEAEKIIPEDVQIGFEEGQLPVEDEKSPEVTKSVEAYHTELARLEKELYEQLEAVVEDAGDWNLVQDTGEKLEAHKAMSPDEYGKSKVPTRTTPVEVKKPVEPSPIEPAKKEDVEKLAVCTPDEIRDGAEFAELISSKEGNDVRYILIWGKDGKLYFEETDREGTRYSRLETKKVKSYINLDDLNRYVDRNLQSFAGNKKNDNLTIQRHLPIFRNLTIEETLERDRLEFEKSDVDKKHKTYSAKDNTPLTKDISALRHRHKGRKQALEKIESERGYDSLEITRSTLDDLLDAEANYNEFNKSPIHANDPKRQSVFGPSVTERRRKYAKLLDSTIEKHRTSLLAAFMEIDQGMDGRKWSNDEDQLMYLENQSKKTELFQERLRKDKFEKLSPEEKVVALKQFDKLLKERVNILGVRTSKEIEIEKEQNRQKRIETEKLKIEKNRNKKSQQTRKEQVANLVPELVVNTTARSPVSIETGNVKFESKVKVPQEIIEASRANISGKVATEVDRFFITPHADRLVLQFVENGQVIYHFVRIRRPNRNGEGQYELRYFELTEDGQIKSDPKKDVNPLNEDGVDGAFLRAYEYFQRRQNEGSITALGLVDLGEVFIKRLAELNNKLVEQNRQRL</sequence>
<evidence type="ECO:0000313" key="3">
    <source>
        <dbReference type="Proteomes" id="UP000033944"/>
    </source>
</evidence>
<reference evidence="2 3" key="1">
    <citation type="journal article" date="2015" name="Nature">
        <title>rRNA introns, odd ribosomes, and small enigmatic genomes across a large radiation of phyla.</title>
        <authorList>
            <person name="Brown C.T."/>
            <person name="Hug L.A."/>
            <person name="Thomas B.C."/>
            <person name="Sharon I."/>
            <person name="Castelle C.J."/>
            <person name="Singh A."/>
            <person name="Wilkins M.J."/>
            <person name="Williams K.H."/>
            <person name="Banfield J.F."/>
        </authorList>
    </citation>
    <scope>NUCLEOTIDE SEQUENCE [LARGE SCALE GENOMIC DNA]</scope>
</reference>
<organism evidence="2 3">
    <name type="scientific">Candidatus Woesebacteria bacterium GW2011_GWB1_38_8b</name>
    <dbReference type="NCBI Taxonomy" id="1618571"/>
    <lineage>
        <taxon>Bacteria</taxon>
        <taxon>Candidatus Woeseibacteriota</taxon>
    </lineage>
</organism>
<proteinExistence type="predicted"/>
<gene>
    <name evidence="2" type="ORF">UT10_C0027G0011</name>
</gene>
<dbReference type="EMBL" id="LBVN01000027">
    <property type="protein sequence ID" value="KKQ86361.1"/>
    <property type="molecule type" value="Genomic_DNA"/>
</dbReference>